<feature type="domain" description="Transport-associated OB type 1" evidence="2">
    <location>
        <begin position="2"/>
        <end position="28"/>
    </location>
</feature>
<dbReference type="InterPro" id="IPR005116">
    <property type="entry name" value="Transp-assoc_OB_typ1"/>
</dbReference>
<name>A0A7G9ZBU0_9EURY</name>
<gene>
    <name evidence="3" type="ORF">GBAFDLPJ_00018</name>
</gene>
<dbReference type="InterPro" id="IPR008995">
    <property type="entry name" value="Mo/tungstate-bd_C_term_dom"/>
</dbReference>
<evidence type="ECO:0000259" key="2">
    <source>
        <dbReference type="Pfam" id="PF03459"/>
    </source>
</evidence>
<dbReference type="EMBL" id="MT631700">
    <property type="protein sequence ID" value="QNO57724.1"/>
    <property type="molecule type" value="Genomic_DNA"/>
</dbReference>
<evidence type="ECO:0000313" key="3">
    <source>
        <dbReference type="EMBL" id="QNO57724.1"/>
    </source>
</evidence>
<dbReference type="Pfam" id="PF03459">
    <property type="entry name" value="TOBE"/>
    <property type="match status" value="1"/>
</dbReference>
<dbReference type="GO" id="GO:0005886">
    <property type="term" value="C:plasma membrane"/>
    <property type="evidence" value="ECO:0007669"/>
    <property type="project" value="UniProtKB-SubCell"/>
</dbReference>
<accession>A0A7G9ZBU0</accession>
<dbReference type="Gene3D" id="2.40.50.100">
    <property type="match status" value="1"/>
</dbReference>
<protein>
    <recommendedName>
        <fullName evidence="2">Transport-associated OB type 1 domain-containing protein</fullName>
    </recommendedName>
</protein>
<sequence length="32" mass="3522">MITKEAVEELGLKEGDEVEAVIKATEVMESKD</sequence>
<evidence type="ECO:0000256" key="1">
    <source>
        <dbReference type="ARBA" id="ARBA00004202"/>
    </source>
</evidence>
<reference evidence="3" key="1">
    <citation type="submission" date="2020-06" db="EMBL/GenBank/DDBJ databases">
        <title>Unique genomic features of the anaerobic methanotrophic archaea.</title>
        <authorList>
            <person name="Chadwick G.L."/>
            <person name="Skennerton C.T."/>
            <person name="Laso-Perez R."/>
            <person name="Leu A.O."/>
            <person name="Speth D.R."/>
            <person name="Yu H."/>
            <person name="Morgan-Lang C."/>
            <person name="Hatzenpichler R."/>
            <person name="Goudeau D."/>
            <person name="Malmstrom R."/>
            <person name="Brazelton W.J."/>
            <person name="Woyke T."/>
            <person name="Hallam S.J."/>
            <person name="Tyson G.W."/>
            <person name="Wegener G."/>
            <person name="Boetius A."/>
            <person name="Orphan V."/>
        </authorList>
    </citation>
    <scope>NUCLEOTIDE SEQUENCE</scope>
</reference>
<organism evidence="3">
    <name type="scientific">Candidatus Methanophaga sp. ANME-1 ERB7</name>
    <dbReference type="NCBI Taxonomy" id="2759913"/>
    <lineage>
        <taxon>Archaea</taxon>
        <taxon>Methanobacteriati</taxon>
        <taxon>Methanobacteriota</taxon>
        <taxon>Stenosarchaea group</taxon>
        <taxon>Methanomicrobia</taxon>
        <taxon>Candidatus Methanophagales</taxon>
        <taxon>Candidatus Methanophagaceae</taxon>
        <taxon>Candidatus Methanophaga</taxon>
    </lineage>
</organism>
<proteinExistence type="predicted"/>
<dbReference type="AlphaFoldDB" id="A0A7G9ZBU0"/>
<dbReference type="SUPFAM" id="SSF50331">
    <property type="entry name" value="MOP-like"/>
    <property type="match status" value="1"/>
</dbReference>
<comment type="subcellular location">
    <subcellularLocation>
        <location evidence="1">Cell membrane</location>
        <topology evidence="1">Peripheral membrane protein</topology>
    </subcellularLocation>
</comment>